<name>A0A0F2DHX4_STROR</name>
<protein>
    <submittedName>
        <fullName evidence="1">Uncharacterized protein</fullName>
    </submittedName>
</protein>
<comment type="caution">
    <text evidence="1">The sequence shown here is derived from an EMBL/GenBank/DDBJ whole genome shotgun (WGS) entry which is preliminary data.</text>
</comment>
<accession>A0A0F2DHX4</accession>
<evidence type="ECO:0000313" key="2">
    <source>
        <dbReference type="Proteomes" id="UP000033716"/>
    </source>
</evidence>
<dbReference type="RefSeq" id="WP_033629667.1">
    <property type="nucleotide sequence ID" value="NZ_JYGO01000002.1"/>
</dbReference>
<dbReference type="PATRIC" id="fig|28037.214.peg.1170"/>
<sequence>MEINKIIEHFTKLRETQASNDKILKADLDIYLKQSSLRIVFSLLLKEKILIYDDNDEIVLELFINRENSKGMVDISDSRGYYFFKDKEINICHENISYLEELIYDSIKNMTKV</sequence>
<organism evidence="1 2">
    <name type="scientific">Streptococcus oralis subsp. oralis</name>
    <dbReference type="NCBI Taxonomy" id="1891914"/>
    <lineage>
        <taxon>Bacteria</taxon>
        <taxon>Bacillati</taxon>
        <taxon>Bacillota</taxon>
        <taxon>Bacilli</taxon>
        <taxon>Lactobacillales</taxon>
        <taxon>Streptococcaceae</taxon>
        <taxon>Streptococcus</taxon>
    </lineage>
</organism>
<proteinExistence type="predicted"/>
<reference evidence="1 2" key="1">
    <citation type="submission" date="2015-02" db="EMBL/GenBank/DDBJ databases">
        <title>Evolution of amylase-binding proteins of oral streptococcal species.</title>
        <authorList>
            <person name="Haase E.M."/>
        </authorList>
    </citation>
    <scope>NUCLEOTIDE SEQUENCE [LARGE SCALE GENOMIC DNA]</scope>
    <source>
        <strain evidence="1 2">SK141</strain>
    </source>
</reference>
<dbReference type="AlphaFoldDB" id="A0A0F2DHX4"/>
<dbReference type="EMBL" id="JYGR01000005">
    <property type="protein sequence ID" value="KJQ70637.1"/>
    <property type="molecule type" value="Genomic_DNA"/>
</dbReference>
<gene>
    <name evidence="1" type="ORF">TZ92_01165</name>
</gene>
<evidence type="ECO:0000313" key="1">
    <source>
        <dbReference type="EMBL" id="KJQ70637.1"/>
    </source>
</evidence>
<dbReference type="Proteomes" id="UP000033716">
    <property type="component" value="Unassembled WGS sequence"/>
</dbReference>